<evidence type="ECO:0008006" key="3">
    <source>
        <dbReference type="Google" id="ProtNLM"/>
    </source>
</evidence>
<comment type="caution">
    <text evidence="1">The sequence shown here is derived from an EMBL/GenBank/DDBJ whole genome shotgun (WGS) entry which is preliminary data.</text>
</comment>
<dbReference type="InterPro" id="IPR032710">
    <property type="entry name" value="NTF2-like_dom_sf"/>
</dbReference>
<dbReference type="EMBL" id="JACGCM010002290">
    <property type="protein sequence ID" value="KAF6141822.1"/>
    <property type="molecule type" value="Genomic_DNA"/>
</dbReference>
<dbReference type="SUPFAM" id="SSF54427">
    <property type="entry name" value="NTF2-like"/>
    <property type="match status" value="1"/>
</dbReference>
<name>A0A7J7LGV9_9MAGN</name>
<proteinExistence type="predicted"/>
<dbReference type="Gene3D" id="3.10.450.50">
    <property type="match status" value="1"/>
</dbReference>
<dbReference type="PANTHER" id="PTHR31723">
    <property type="entry name" value="PATHOGENESIS-RELATED FAMILY PROTEIN"/>
    <property type="match status" value="1"/>
</dbReference>
<keyword evidence="2" id="KW-1185">Reference proteome</keyword>
<reference evidence="1 2" key="1">
    <citation type="journal article" date="2020" name="IScience">
        <title>Genome Sequencing of the Endangered Kingdonia uniflora (Circaeasteraceae, Ranunculales) Reveals Potential Mechanisms of Evolutionary Specialization.</title>
        <authorList>
            <person name="Sun Y."/>
            <person name="Deng T."/>
            <person name="Zhang A."/>
            <person name="Moore M.J."/>
            <person name="Landis J.B."/>
            <person name="Lin N."/>
            <person name="Zhang H."/>
            <person name="Zhang X."/>
            <person name="Huang J."/>
            <person name="Zhang X."/>
            <person name="Sun H."/>
            <person name="Wang H."/>
        </authorList>
    </citation>
    <scope>NUCLEOTIDE SEQUENCE [LARGE SCALE GENOMIC DNA]</scope>
    <source>
        <strain evidence="1">TB1705</strain>
        <tissue evidence="1">Leaf</tissue>
    </source>
</reference>
<gene>
    <name evidence="1" type="ORF">GIB67_005061</name>
</gene>
<dbReference type="Proteomes" id="UP000541444">
    <property type="component" value="Unassembled WGS sequence"/>
</dbReference>
<evidence type="ECO:0000313" key="1">
    <source>
        <dbReference type="EMBL" id="KAF6141822.1"/>
    </source>
</evidence>
<dbReference type="AlphaFoldDB" id="A0A7J7LGV9"/>
<dbReference type="InterPro" id="IPR053218">
    <property type="entry name" value="Pathogen-related_defense"/>
</dbReference>
<dbReference type="OrthoDB" id="65445at2759"/>
<evidence type="ECO:0000313" key="2">
    <source>
        <dbReference type="Proteomes" id="UP000541444"/>
    </source>
</evidence>
<dbReference type="PANTHER" id="PTHR31723:SF10">
    <property type="entry name" value="PATHOGEN-RELATED PROTEIN"/>
    <property type="match status" value="1"/>
</dbReference>
<sequence length="206" mass="23828">MASFDGSESTVKSDKYRSHIYGEGEKNTVWRFGGPPNYDVVNKLFEEGRTQVWEEGSPEEKVQRLLKTWEMEIFHKVRLEDFKPLTLKNTHSALTVKITLNALHRTFPRGFAIEIIQVYSGPPTIMYKFRHWAYMEGPFKGRAPTGEKVQFHGIGMFQVDDAMKVEKVELFYDPGELLGPLLKVLNWMVGRLNNFISRGLPVHTDY</sequence>
<accession>A0A7J7LGV9</accession>
<protein>
    <recommendedName>
        <fullName evidence="3">Pathogen-related protein</fullName>
    </recommendedName>
</protein>
<organism evidence="1 2">
    <name type="scientific">Kingdonia uniflora</name>
    <dbReference type="NCBI Taxonomy" id="39325"/>
    <lineage>
        <taxon>Eukaryota</taxon>
        <taxon>Viridiplantae</taxon>
        <taxon>Streptophyta</taxon>
        <taxon>Embryophyta</taxon>
        <taxon>Tracheophyta</taxon>
        <taxon>Spermatophyta</taxon>
        <taxon>Magnoliopsida</taxon>
        <taxon>Ranunculales</taxon>
        <taxon>Circaeasteraceae</taxon>
        <taxon>Kingdonia</taxon>
    </lineage>
</organism>